<dbReference type="RefSeq" id="WP_150547414.1">
    <property type="nucleotide sequence ID" value="NZ_LR215729.2"/>
</dbReference>
<evidence type="ECO:0000313" key="2">
    <source>
        <dbReference type="EMBL" id="VEV95430.1"/>
    </source>
</evidence>
<dbReference type="InterPro" id="IPR018640">
    <property type="entry name" value="DUF2063"/>
</dbReference>
<dbReference type="EMBL" id="LR215729">
    <property type="protein sequence ID" value="VEV95430.1"/>
    <property type="molecule type" value="Genomic_DNA"/>
</dbReference>
<reference evidence="2" key="1">
    <citation type="submission" date="2019-02" db="EMBL/GenBank/DDBJ databases">
        <authorList>
            <consortium name="Genoscope - CEA"/>
            <person name="William W."/>
        </authorList>
    </citation>
    <scope>NUCLEOTIDE SEQUENCE [LARGE SCALE GENOMIC DNA]</scope>
    <source>
        <strain evidence="2">YSy11</strain>
    </source>
</reference>
<protein>
    <recommendedName>
        <fullName evidence="1">Putative DNA-binding domain-containing protein</fullName>
    </recommendedName>
</protein>
<evidence type="ECO:0000259" key="1">
    <source>
        <dbReference type="Pfam" id="PF09836"/>
    </source>
</evidence>
<name>A0A653E0W9_9PSED</name>
<organism evidence="2">
    <name type="scientific">Pseudomonas marincola</name>
    <dbReference type="NCBI Taxonomy" id="437900"/>
    <lineage>
        <taxon>Bacteria</taxon>
        <taxon>Pseudomonadati</taxon>
        <taxon>Pseudomonadota</taxon>
        <taxon>Gammaproteobacteria</taxon>
        <taxon>Pseudomonadales</taxon>
        <taxon>Pseudomonadaceae</taxon>
        <taxon>Pseudomonas</taxon>
    </lineage>
</organism>
<sequence>MSNQTTFSQALFNPEQPCPDGLRSWNGSDPAQRFAIYRNNVTRSLIDALADTFPVVAELVGADFFELLAHRYIQHSPPTSRLLVEYGETFADFIQGFAPAASVPYLADVARLEFARVRAYHSADITALTPVAIAEVIGQPEHLANMTFALHPSVQIVHSRFAHVSIWAAHQGTHDLAGVDSQCAETALILRNRLSVEVMAIQPADAAFISALQQGQPFAKAAELAMDVVAEFNLSPPLAHLINTAVIVGYAYPGASLGNNHV</sequence>
<accession>A0A653E0W9</accession>
<proteinExistence type="predicted"/>
<dbReference type="AlphaFoldDB" id="A0A653E0W9"/>
<feature type="domain" description="Putative DNA-binding" evidence="1">
    <location>
        <begin position="4"/>
        <end position="94"/>
    </location>
</feature>
<dbReference type="Pfam" id="PF09836">
    <property type="entry name" value="DUF2063"/>
    <property type="match status" value="1"/>
</dbReference>
<gene>
    <name evidence="2" type="ORF">PMYSY11_0383</name>
</gene>
<dbReference type="Gene3D" id="1.10.150.690">
    <property type="entry name" value="DUF2063"/>
    <property type="match status" value="1"/>
</dbReference>
<dbReference type="InterPro" id="IPR044922">
    <property type="entry name" value="DUF2063_N_sf"/>
</dbReference>